<reference evidence="7 8" key="1">
    <citation type="submission" date="2016-11" db="EMBL/GenBank/DDBJ databases">
        <authorList>
            <person name="Jaros S."/>
            <person name="Januszkiewicz K."/>
            <person name="Wedrychowicz H."/>
        </authorList>
    </citation>
    <scope>NUCLEOTIDE SEQUENCE [LARGE SCALE GENOMIC DNA]</scope>
    <source>
        <strain evidence="7 8">DSM 15929</strain>
    </source>
</reference>
<dbReference type="GO" id="GO:0043565">
    <property type="term" value="F:sequence-specific DNA binding"/>
    <property type="evidence" value="ECO:0007669"/>
    <property type="project" value="InterPro"/>
</dbReference>
<dbReference type="SMART" id="SM00342">
    <property type="entry name" value="HTH_ARAC"/>
    <property type="match status" value="1"/>
</dbReference>
<dbReference type="PANTHER" id="PTHR46796:SF13">
    <property type="entry name" value="HTH-TYPE TRANSCRIPTIONAL ACTIVATOR RHAS"/>
    <property type="match status" value="1"/>
</dbReference>
<dbReference type="Proteomes" id="UP000184386">
    <property type="component" value="Unassembled WGS sequence"/>
</dbReference>
<evidence type="ECO:0000256" key="1">
    <source>
        <dbReference type="ARBA" id="ARBA00023015"/>
    </source>
</evidence>
<sequence>MNKLKKQNKSDADKMAFKLLWYYLVILLVPTISITIIYFTAREALIDVQKEKSYRILTDMVSDFDREIEGIRNIATYLSEDAKIIELLKNEDQKQSIYYDMYRNVDKFSIYTLTNSMVEDICIWFANKDYIISIPKVIPKTERGISTLSSFQGESCEELENNFCGKYHYIQMEHVKVKDDNKDYLHYRIIQSLPYINNGVYNGAIIISLNNKVVNSFLKKIRNDNNSSVFLIDEEGKIIQSFLNNEYELDNKAVIGMDYAKVSQKQKNVVTYQVESKFYSWSFAVITPKSELTKKIGTAKYFMVFLYLISILAGVFICIYYWYHNKKTVNQYYRCSENLAVKINISSTEKAQNENRSFWRSLETFLDQVEDLQGTLDKQQEIVHKECIRKLLFGKYENIQEFKEEVGDGVESFLQYPAYYVVVVRVESQLSGDFLISDLKFEEKVQSYFASELKIQHWIYPIEHYSYAIILADNDNRNIFGIKEELGKLNLYNQGISGSFMGISQRADNILKLSAAYEEAVQVCKSASFFQIHVPLIREEAEEEIRGAGMSLEDEFQLEQTLLYGSENDLEAILLQIRELNSEQVQHLYWVTHMINMLQCILVRCLKKERDDFSNQLITKAQKTEWPDEIFALLRIAKRYQMKIAEEKKDKKREEIKQELERIIQKNYPNMNFNLLMVAESMNIPEQRLYKEFKLYFDVTFSDYLENLRIQKASQLLMEGIAVKEVAVQVGYGSDYSFRRAFKRITGTIPSTYLKIK</sequence>
<evidence type="ECO:0000256" key="2">
    <source>
        <dbReference type="ARBA" id="ARBA00023125"/>
    </source>
</evidence>
<feature type="domain" description="HTH araC/xylS-type" evidence="6">
    <location>
        <begin position="658"/>
        <end position="756"/>
    </location>
</feature>
<accession>A0A1M6Z7X8</accession>
<keyword evidence="5" id="KW-1133">Transmembrane helix</keyword>
<proteinExistence type="predicted"/>
<keyword evidence="8" id="KW-1185">Reference proteome</keyword>
<evidence type="ECO:0000256" key="5">
    <source>
        <dbReference type="SAM" id="Phobius"/>
    </source>
</evidence>
<dbReference type="STRING" id="1121322.SAMN02745136_04498"/>
<keyword evidence="4" id="KW-0175">Coiled coil</keyword>
<dbReference type="Pfam" id="PF12833">
    <property type="entry name" value="HTH_18"/>
    <property type="match status" value="1"/>
</dbReference>
<dbReference type="InterPro" id="IPR050204">
    <property type="entry name" value="AraC_XylS_family_regulators"/>
</dbReference>
<keyword evidence="2 7" id="KW-0238">DNA-binding</keyword>
<keyword evidence="5" id="KW-0812">Transmembrane</keyword>
<dbReference type="PANTHER" id="PTHR46796">
    <property type="entry name" value="HTH-TYPE TRANSCRIPTIONAL ACTIVATOR RHAS-RELATED"/>
    <property type="match status" value="1"/>
</dbReference>
<dbReference type="InterPro" id="IPR009057">
    <property type="entry name" value="Homeodomain-like_sf"/>
</dbReference>
<feature type="coiled-coil region" evidence="4">
    <location>
        <begin position="637"/>
        <end position="666"/>
    </location>
</feature>
<keyword evidence="1" id="KW-0805">Transcription regulation</keyword>
<evidence type="ECO:0000256" key="3">
    <source>
        <dbReference type="ARBA" id="ARBA00023163"/>
    </source>
</evidence>
<dbReference type="RefSeq" id="WP_073279279.1">
    <property type="nucleotide sequence ID" value="NZ_FRAC01000028.1"/>
</dbReference>
<feature type="transmembrane region" description="Helical" evidence="5">
    <location>
        <begin position="20"/>
        <end position="41"/>
    </location>
</feature>
<keyword evidence="3" id="KW-0804">Transcription</keyword>
<dbReference type="PROSITE" id="PS01124">
    <property type="entry name" value="HTH_ARAC_FAMILY_2"/>
    <property type="match status" value="1"/>
</dbReference>
<evidence type="ECO:0000313" key="7">
    <source>
        <dbReference type="EMBL" id="SHL26564.1"/>
    </source>
</evidence>
<feature type="transmembrane region" description="Helical" evidence="5">
    <location>
        <begin position="301"/>
        <end position="323"/>
    </location>
</feature>
<dbReference type="Gene3D" id="1.10.10.60">
    <property type="entry name" value="Homeodomain-like"/>
    <property type="match status" value="2"/>
</dbReference>
<protein>
    <submittedName>
        <fullName evidence="7">AraC-type DNA-binding protein</fullName>
    </submittedName>
</protein>
<dbReference type="SUPFAM" id="SSF46689">
    <property type="entry name" value="Homeodomain-like"/>
    <property type="match status" value="1"/>
</dbReference>
<dbReference type="EMBL" id="FRAC01000028">
    <property type="protein sequence ID" value="SHL26564.1"/>
    <property type="molecule type" value="Genomic_DNA"/>
</dbReference>
<dbReference type="AlphaFoldDB" id="A0A1M6Z7X8"/>
<organism evidence="7 8">
    <name type="scientific">Anaerocolumna jejuensis DSM 15929</name>
    <dbReference type="NCBI Taxonomy" id="1121322"/>
    <lineage>
        <taxon>Bacteria</taxon>
        <taxon>Bacillati</taxon>
        <taxon>Bacillota</taxon>
        <taxon>Clostridia</taxon>
        <taxon>Lachnospirales</taxon>
        <taxon>Lachnospiraceae</taxon>
        <taxon>Anaerocolumna</taxon>
    </lineage>
</organism>
<dbReference type="GO" id="GO:0003700">
    <property type="term" value="F:DNA-binding transcription factor activity"/>
    <property type="evidence" value="ECO:0007669"/>
    <property type="project" value="InterPro"/>
</dbReference>
<keyword evidence="5" id="KW-0472">Membrane</keyword>
<gene>
    <name evidence="7" type="ORF">SAMN02745136_04498</name>
</gene>
<evidence type="ECO:0000259" key="6">
    <source>
        <dbReference type="PROSITE" id="PS01124"/>
    </source>
</evidence>
<evidence type="ECO:0000313" key="8">
    <source>
        <dbReference type="Proteomes" id="UP000184386"/>
    </source>
</evidence>
<name>A0A1M6Z7X8_9FIRM</name>
<evidence type="ECO:0000256" key="4">
    <source>
        <dbReference type="SAM" id="Coils"/>
    </source>
</evidence>
<dbReference type="OrthoDB" id="9772607at2"/>
<dbReference type="InterPro" id="IPR018060">
    <property type="entry name" value="HTH_AraC"/>
</dbReference>